<dbReference type="EMBL" id="JASPKY010000822">
    <property type="protein sequence ID" value="KAK9681355.1"/>
    <property type="molecule type" value="Genomic_DNA"/>
</dbReference>
<name>A0AAW1HYQ5_POPJA</name>
<gene>
    <name evidence="1" type="ORF">QE152_g38366</name>
</gene>
<keyword evidence="2" id="KW-1185">Reference proteome</keyword>
<dbReference type="Proteomes" id="UP001458880">
    <property type="component" value="Unassembled WGS sequence"/>
</dbReference>
<dbReference type="AlphaFoldDB" id="A0AAW1HYQ5"/>
<reference evidence="1 2" key="1">
    <citation type="journal article" date="2024" name="BMC Genomics">
        <title>De novo assembly and annotation of Popillia japonica's genome with initial clues to its potential as an invasive pest.</title>
        <authorList>
            <person name="Cucini C."/>
            <person name="Boschi S."/>
            <person name="Funari R."/>
            <person name="Cardaioli E."/>
            <person name="Iannotti N."/>
            <person name="Marturano G."/>
            <person name="Paoli F."/>
            <person name="Bruttini M."/>
            <person name="Carapelli A."/>
            <person name="Frati F."/>
            <person name="Nardi F."/>
        </authorList>
    </citation>
    <scope>NUCLEOTIDE SEQUENCE [LARGE SCALE GENOMIC DNA]</scope>
    <source>
        <strain evidence="1">DMR45628</strain>
    </source>
</reference>
<sequence length="174" mass="20304">MTNKDWIKVTTKTKTEIKNSVRKLKRHTSDVCKEWQTVDTGGGRAKRDAEVKEMRSVSVQVDLADINKELEEKKRRTLNKIQAAIERNDTFDKLSEILDEKWPQDIYKITETEGVTEKIGHHGDYAILFDPSKVENNKLIEKLMLKYDGLAYLGRRVQDSSERIEELYTRCDIE</sequence>
<comment type="caution">
    <text evidence="1">The sequence shown here is derived from an EMBL/GenBank/DDBJ whole genome shotgun (WGS) entry which is preliminary data.</text>
</comment>
<proteinExistence type="predicted"/>
<evidence type="ECO:0000313" key="1">
    <source>
        <dbReference type="EMBL" id="KAK9681355.1"/>
    </source>
</evidence>
<protein>
    <submittedName>
        <fullName evidence="1">Uncharacterized protein</fullName>
    </submittedName>
</protein>
<accession>A0AAW1HYQ5</accession>
<organism evidence="1 2">
    <name type="scientific">Popillia japonica</name>
    <name type="common">Japanese beetle</name>
    <dbReference type="NCBI Taxonomy" id="7064"/>
    <lineage>
        <taxon>Eukaryota</taxon>
        <taxon>Metazoa</taxon>
        <taxon>Ecdysozoa</taxon>
        <taxon>Arthropoda</taxon>
        <taxon>Hexapoda</taxon>
        <taxon>Insecta</taxon>
        <taxon>Pterygota</taxon>
        <taxon>Neoptera</taxon>
        <taxon>Endopterygota</taxon>
        <taxon>Coleoptera</taxon>
        <taxon>Polyphaga</taxon>
        <taxon>Scarabaeiformia</taxon>
        <taxon>Scarabaeidae</taxon>
        <taxon>Rutelinae</taxon>
        <taxon>Popillia</taxon>
    </lineage>
</organism>
<evidence type="ECO:0000313" key="2">
    <source>
        <dbReference type="Proteomes" id="UP001458880"/>
    </source>
</evidence>